<keyword evidence="3" id="KW-1185">Reference proteome</keyword>
<keyword evidence="2" id="KW-0012">Acyltransferase</keyword>
<dbReference type="GO" id="GO:0016746">
    <property type="term" value="F:acyltransferase activity"/>
    <property type="evidence" value="ECO:0007669"/>
    <property type="project" value="UniProtKB-KW"/>
</dbReference>
<accession>A0ABY8DKC4</accession>
<evidence type="ECO:0000256" key="1">
    <source>
        <dbReference type="SAM" id="Phobius"/>
    </source>
</evidence>
<feature type="transmembrane region" description="Helical" evidence="1">
    <location>
        <begin position="126"/>
        <end position="143"/>
    </location>
</feature>
<keyword evidence="1" id="KW-0472">Membrane</keyword>
<keyword evidence="2" id="KW-0808">Transferase</keyword>
<protein>
    <submittedName>
        <fullName evidence="2">Acyltransferase</fullName>
    </submittedName>
</protein>
<evidence type="ECO:0000313" key="2">
    <source>
        <dbReference type="EMBL" id="WEX91365.1"/>
    </source>
</evidence>
<feature type="transmembrane region" description="Helical" evidence="1">
    <location>
        <begin position="90"/>
        <end position="106"/>
    </location>
</feature>
<keyword evidence="1" id="KW-1133">Transmembrane helix</keyword>
<feature type="transmembrane region" description="Helical" evidence="1">
    <location>
        <begin position="52"/>
        <end position="69"/>
    </location>
</feature>
<organism evidence="2 3">
    <name type="scientific">Sinorhizobium garamanticum</name>
    <dbReference type="NCBI Taxonomy" id="680247"/>
    <lineage>
        <taxon>Bacteria</taxon>
        <taxon>Pseudomonadati</taxon>
        <taxon>Pseudomonadota</taxon>
        <taxon>Alphaproteobacteria</taxon>
        <taxon>Hyphomicrobiales</taxon>
        <taxon>Rhizobiaceae</taxon>
        <taxon>Sinorhizobium/Ensifer group</taxon>
        <taxon>Sinorhizobium</taxon>
    </lineage>
</organism>
<reference evidence="2 3" key="1">
    <citation type="submission" date="2023-03" db="EMBL/GenBank/DDBJ databases">
        <authorList>
            <person name="Kaur S."/>
            <person name="Espinosa-Saiz D."/>
            <person name="Velazquez E."/>
            <person name="Menendez E."/>
            <person name="diCenzo G.C."/>
        </authorList>
    </citation>
    <scope>NUCLEOTIDE SEQUENCE [LARGE SCALE GENOMIC DNA]</scope>
    <source>
        <strain evidence="2 3">LMG 24692</strain>
    </source>
</reference>
<evidence type="ECO:0000313" key="3">
    <source>
        <dbReference type="Proteomes" id="UP001229355"/>
    </source>
</evidence>
<sequence length="186" mass="20485">MDANVSSRIDLMRIVLLSSIMLVHIPFDPQTSLFLGAYGFLDWVRVYLGESLFREGVPCLGAIAGYLLFRRGIDSFDYWNTLKAKTMLRPFLIWSGALFLAVYVAQLNGIGFGHLSDVVHATPRDYPLLYFTMPILVIAILVASHNQMVRLAPDLLGALTGSRGGTGRMALPPQAGGHASYSPQQR</sequence>
<proteinExistence type="predicted"/>
<dbReference type="EMBL" id="CP120374">
    <property type="protein sequence ID" value="WEX91365.1"/>
    <property type="molecule type" value="Genomic_DNA"/>
</dbReference>
<name>A0ABY8DKC4_9HYPH</name>
<keyword evidence="1" id="KW-0812">Transmembrane</keyword>
<gene>
    <name evidence="2" type="ORF">PZN02_004371</name>
</gene>
<feature type="transmembrane region" description="Helical" evidence="1">
    <location>
        <begin position="14"/>
        <end position="40"/>
    </location>
</feature>
<dbReference type="Proteomes" id="UP001229355">
    <property type="component" value="Chromosome 2"/>
</dbReference>